<dbReference type="EMBL" id="MHCR01000010">
    <property type="protein sequence ID" value="OGY25737.1"/>
    <property type="molecule type" value="Genomic_DNA"/>
</dbReference>
<dbReference type="GO" id="GO:0019843">
    <property type="term" value="F:rRNA binding"/>
    <property type="evidence" value="ECO:0007669"/>
    <property type="project" value="UniProtKB-UniRule"/>
</dbReference>
<dbReference type="GO" id="GO:0003735">
    <property type="term" value="F:structural constituent of ribosome"/>
    <property type="evidence" value="ECO:0007669"/>
    <property type="project" value="InterPro"/>
</dbReference>
<evidence type="ECO:0000313" key="10">
    <source>
        <dbReference type="EMBL" id="OGY25737.1"/>
    </source>
</evidence>
<dbReference type="STRING" id="1802595.A2134_02750"/>
<dbReference type="Gene3D" id="1.10.8.50">
    <property type="match status" value="1"/>
</dbReference>
<keyword evidence="4 7" id="KW-0689">Ribosomal protein</keyword>
<dbReference type="PROSITE" id="PS50159">
    <property type="entry name" value="RIBOSOMAL_S13_2"/>
    <property type="match status" value="1"/>
</dbReference>
<evidence type="ECO:0000256" key="1">
    <source>
        <dbReference type="ARBA" id="ARBA00008080"/>
    </source>
</evidence>
<dbReference type="InterPro" id="IPR001892">
    <property type="entry name" value="Ribosomal_uS13"/>
</dbReference>
<sequence>MARIAGVELPENKKILFALPYVYGMGRSLAKKILEKTKVDPDKRVKQLNEKEILALQKEVESYPIEGDLRRVIQQNIRRLEEIGTYRGLRHKKGLPSRGQRTRSNARTKRGKRVTIGAMRKEMRQKMQKPSSGS</sequence>
<feature type="region of interest" description="Disordered" evidence="9">
    <location>
        <begin position="90"/>
        <end position="134"/>
    </location>
</feature>
<organism evidence="10 11">
    <name type="scientific">Candidatus Woykebacteria bacterium RBG_16_39_9b</name>
    <dbReference type="NCBI Taxonomy" id="1802595"/>
    <lineage>
        <taxon>Bacteria</taxon>
        <taxon>Candidatus Woykeibacteriota</taxon>
    </lineage>
</organism>
<dbReference type="InterPro" id="IPR019980">
    <property type="entry name" value="Ribosomal_uS13_bac-type"/>
</dbReference>
<accession>A0A1G1WEN9</accession>
<evidence type="ECO:0000313" key="11">
    <source>
        <dbReference type="Proteomes" id="UP000178162"/>
    </source>
</evidence>
<dbReference type="InterPro" id="IPR010979">
    <property type="entry name" value="Ribosomal_uS13-like_H2TH"/>
</dbReference>
<comment type="subunit">
    <text evidence="7">Part of the 30S ribosomal subunit. Forms a loose heterodimer with protein S19. Forms two bridges to the 50S subunit in the 70S ribosome.</text>
</comment>
<protein>
    <recommendedName>
        <fullName evidence="6 7">Small ribosomal subunit protein uS13</fullName>
    </recommendedName>
</protein>
<keyword evidence="2 7" id="KW-0699">rRNA-binding</keyword>
<dbReference type="PANTHER" id="PTHR10871">
    <property type="entry name" value="30S RIBOSOMAL PROTEIN S13/40S RIBOSOMAL PROTEIN S18"/>
    <property type="match status" value="1"/>
</dbReference>
<dbReference type="PIRSF" id="PIRSF002134">
    <property type="entry name" value="Ribosomal_S13"/>
    <property type="match status" value="1"/>
</dbReference>
<dbReference type="GO" id="GO:0006412">
    <property type="term" value="P:translation"/>
    <property type="evidence" value="ECO:0007669"/>
    <property type="project" value="UniProtKB-UniRule"/>
</dbReference>
<evidence type="ECO:0000256" key="4">
    <source>
        <dbReference type="ARBA" id="ARBA00022980"/>
    </source>
</evidence>
<reference evidence="10 11" key="1">
    <citation type="journal article" date="2016" name="Nat. Commun.">
        <title>Thousands of microbial genomes shed light on interconnected biogeochemical processes in an aquifer system.</title>
        <authorList>
            <person name="Anantharaman K."/>
            <person name="Brown C.T."/>
            <person name="Hug L.A."/>
            <person name="Sharon I."/>
            <person name="Castelle C.J."/>
            <person name="Probst A.J."/>
            <person name="Thomas B.C."/>
            <person name="Singh A."/>
            <person name="Wilkins M.J."/>
            <person name="Karaoz U."/>
            <person name="Brodie E.L."/>
            <person name="Williams K.H."/>
            <person name="Hubbard S.S."/>
            <person name="Banfield J.F."/>
        </authorList>
    </citation>
    <scope>NUCLEOTIDE SEQUENCE [LARGE SCALE GENOMIC DNA]</scope>
</reference>
<evidence type="ECO:0000256" key="6">
    <source>
        <dbReference type="ARBA" id="ARBA00035166"/>
    </source>
</evidence>
<dbReference type="NCBIfam" id="TIGR03631">
    <property type="entry name" value="uS13_bact"/>
    <property type="match status" value="1"/>
</dbReference>
<comment type="similarity">
    <text evidence="1 7 8">Belongs to the universal ribosomal protein uS13 family.</text>
</comment>
<keyword evidence="7" id="KW-0820">tRNA-binding</keyword>
<dbReference type="InterPro" id="IPR027437">
    <property type="entry name" value="Rbsml_uS13_C"/>
</dbReference>
<proteinExistence type="inferred from homology"/>
<dbReference type="HAMAP" id="MF_01315">
    <property type="entry name" value="Ribosomal_uS13"/>
    <property type="match status" value="1"/>
</dbReference>
<dbReference type="GO" id="GO:0015935">
    <property type="term" value="C:small ribosomal subunit"/>
    <property type="evidence" value="ECO:0007669"/>
    <property type="project" value="TreeGrafter"/>
</dbReference>
<dbReference type="GO" id="GO:0000049">
    <property type="term" value="F:tRNA binding"/>
    <property type="evidence" value="ECO:0007669"/>
    <property type="project" value="UniProtKB-UniRule"/>
</dbReference>
<name>A0A1G1WEN9_9BACT</name>
<dbReference type="GO" id="GO:0005829">
    <property type="term" value="C:cytosol"/>
    <property type="evidence" value="ECO:0007669"/>
    <property type="project" value="TreeGrafter"/>
</dbReference>
<dbReference type="FunFam" id="1.10.8.50:FF:000001">
    <property type="entry name" value="30S ribosomal protein S13"/>
    <property type="match status" value="1"/>
</dbReference>
<dbReference type="SUPFAM" id="SSF46946">
    <property type="entry name" value="S13-like H2TH domain"/>
    <property type="match status" value="1"/>
</dbReference>
<evidence type="ECO:0000256" key="5">
    <source>
        <dbReference type="ARBA" id="ARBA00023274"/>
    </source>
</evidence>
<evidence type="ECO:0000256" key="9">
    <source>
        <dbReference type="SAM" id="MobiDB-lite"/>
    </source>
</evidence>
<keyword evidence="3 7" id="KW-0694">RNA-binding</keyword>
<evidence type="ECO:0000256" key="7">
    <source>
        <dbReference type="HAMAP-Rule" id="MF_01315"/>
    </source>
</evidence>
<evidence type="ECO:0000256" key="2">
    <source>
        <dbReference type="ARBA" id="ARBA00022730"/>
    </source>
</evidence>
<keyword evidence="5 7" id="KW-0687">Ribonucleoprotein</keyword>
<dbReference type="Proteomes" id="UP000178162">
    <property type="component" value="Unassembled WGS sequence"/>
</dbReference>
<evidence type="ECO:0000256" key="3">
    <source>
        <dbReference type="ARBA" id="ARBA00022884"/>
    </source>
</evidence>
<dbReference type="Pfam" id="PF00416">
    <property type="entry name" value="Ribosomal_S13"/>
    <property type="match status" value="1"/>
</dbReference>
<gene>
    <name evidence="7" type="primary">rpsM</name>
    <name evidence="10" type="ORF">A2134_02750</name>
</gene>
<comment type="caution">
    <text evidence="10">The sequence shown here is derived from an EMBL/GenBank/DDBJ whole genome shotgun (WGS) entry which is preliminary data.</text>
</comment>
<dbReference type="PANTHER" id="PTHR10871:SF1">
    <property type="entry name" value="SMALL RIBOSOMAL SUBUNIT PROTEIN US13M"/>
    <property type="match status" value="1"/>
</dbReference>
<dbReference type="AlphaFoldDB" id="A0A1G1WEN9"/>
<dbReference type="Gene3D" id="4.10.910.10">
    <property type="entry name" value="30s ribosomal protein s13, domain 2"/>
    <property type="match status" value="1"/>
</dbReference>
<feature type="compositionally biased region" description="Basic residues" evidence="9">
    <location>
        <begin position="90"/>
        <end position="113"/>
    </location>
</feature>
<comment type="function">
    <text evidence="7">Located at the top of the head of the 30S subunit, it contacts several helices of the 16S rRNA. In the 70S ribosome it contacts the 23S rRNA (bridge B1a) and protein L5 of the 50S subunit (bridge B1b), connecting the 2 subunits; these bridges are implicated in subunit movement. Contacts the tRNAs in the A and P-sites.</text>
</comment>
<evidence type="ECO:0000256" key="8">
    <source>
        <dbReference type="RuleBase" id="RU003830"/>
    </source>
</evidence>